<reference evidence="2" key="1">
    <citation type="submission" date="2020-12" db="EMBL/GenBank/DDBJ databases">
        <title>Vagococcus allomyrinae sp. nov. and Enterococcus lavae sp. nov., isolated from the larvae of Allomyrina dichotoma.</title>
        <authorList>
            <person name="Lee S.D."/>
        </authorList>
    </citation>
    <scope>NUCLEOTIDE SEQUENCE</scope>
    <source>
        <strain evidence="2">BWB3-3</strain>
    </source>
</reference>
<dbReference type="Proteomes" id="UP000674938">
    <property type="component" value="Unassembled WGS sequence"/>
</dbReference>
<dbReference type="AlphaFoldDB" id="A0A940PBQ9"/>
<protein>
    <submittedName>
        <fullName evidence="2">VOC family protein</fullName>
    </submittedName>
</protein>
<feature type="domain" description="PhnB-like" evidence="1">
    <location>
        <begin position="133"/>
        <end position="245"/>
    </location>
</feature>
<keyword evidence="3" id="KW-1185">Reference proteome</keyword>
<dbReference type="Gene3D" id="3.30.720.110">
    <property type="match status" value="1"/>
</dbReference>
<dbReference type="SUPFAM" id="SSF54593">
    <property type="entry name" value="Glyoxalase/Bleomycin resistance protein/Dihydroxybiphenyl dioxygenase"/>
    <property type="match status" value="2"/>
</dbReference>
<dbReference type="InterPro" id="IPR028973">
    <property type="entry name" value="PhnB-like"/>
</dbReference>
<evidence type="ECO:0000313" key="3">
    <source>
        <dbReference type="Proteomes" id="UP000674938"/>
    </source>
</evidence>
<evidence type="ECO:0000313" key="2">
    <source>
        <dbReference type="EMBL" id="MBP1040536.1"/>
    </source>
</evidence>
<dbReference type="RefSeq" id="WP_209525604.1">
    <property type="nucleotide sequence ID" value="NZ_JAEEGA010000003.1"/>
</dbReference>
<proteinExistence type="predicted"/>
<gene>
    <name evidence="2" type="ORF">I6N95_05935</name>
</gene>
<dbReference type="Gene3D" id="3.10.180.10">
    <property type="entry name" value="2,3-Dihydroxybiphenyl 1,2-Dioxygenase, domain 1"/>
    <property type="match status" value="1"/>
</dbReference>
<name>A0A940PBQ9_9ENTE</name>
<comment type="caution">
    <text evidence="2">The sequence shown here is derived from an EMBL/GenBank/DDBJ whole genome shotgun (WGS) entry which is preliminary data.</text>
</comment>
<feature type="domain" description="PhnB-like" evidence="1">
    <location>
        <begin position="3"/>
        <end position="126"/>
    </location>
</feature>
<accession>A0A940PBQ9</accession>
<organism evidence="2 3">
    <name type="scientific">Vagococcus allomyrinae</name>
    <dbReference type="NCBI Taxonomy" id="2794353"/>
    <lineage>
        <taxon>Bacteria</taxon>
        <taxon>Bacillati</taxon>
        <taxon>Bacillota</taxon>
        <taxon>Bacilli</taxon>
        <taxon>Lactobacillales</taxon>
        <taxon>Enterococcaceae</taxon>
        <taxon>Vagococcus</taxon>
    </lineage>
</organism>
<dbReference type="Pfam" id="PF06983">
    <property type="entry name" value="3-dmu-9_3-mt"/>
    <property type="match status" value="2"/>
</dbReference>
<dbReference type="EMBL" id="JAEEGA010000003">
    <property type="protein sequence ID" value="MBP1040536.1"/>
    <property type="molecule type" value="Genomic_DNA"/>
</dbReference>
<evidence type="ECO:0000259" key="1">
    <source>
        <dbReference type="Pfam" id="PF06983"/>
    </source>
</evidence>
<dbReference type="CDD" id="cd06588">
    <property type="entry name" value="PhnB_like"/>
    <property type="match status" value="1"/>
</dbReference>
<sequence>MTKFSACLWVDGQIEEMIAVYQEVFASVKRKVTNFYLTDDHGVVGDILTVSIEIDNQEFLLLNGGPEFTMTPAISYVVEARTATEAQAIWDRLAPKGEVLMALEDQTMGKLFGWLNDEFGVSWQITVGEGQETITPCVMFIHQYFGMAEEAIETWGNYFGQLEREVLINNPDGTVQFAKFTLDGQPFIVMDNDYDHQFAVTMGNSFCFYCDNQAEIDRVWELVTKEGAESQCGWMVDKFGVSWQTTTRDMDTLLRSTNPKAVELTKALYNMKKLDINYLRELSNS</sequence>
<dbReference type="PANTHER" id="PTHR33990">
    <property type="entry name" value="PROTEIN YJDN-RELATED"/>
    <property type="match status" value="1"/>
</dbReference>
<dbReference type="InterPro" id="IPR029068">
    <property type="entry name" value="Glyas_Bleomycin-R_OHBP_Dase"/>
</dbReference>
<dbReference type="Gene3D" id="3.30.720.100">
    <property type="match status" value="1"/>
</dbReference>